<evidence type="ECO:0000313" key="2">
    <source>
        <dbReference type="Proteomes" id="UP000470875"/>
    </source>
</evidence>
<accession>A0A6N7VNJ3</accession>
<name>A0A6N7VNJ3_9ACTO</name>
<evidence type="ECO:0000313" key="1">
    <source>
        <dbReference type="EMBL" id="MSS83279.1"/>
    </source>
</evidence>
<sequence>MRASSCSRKKVPWLWRAAVTANPEQIINEFASPATAVVELLAENSEDGTNCLARGIRGWWDGEGFSRGLISA</sequence>
<gene>
    <name evidence="1" type="ORF">FYJ24_00550</name>
</gene>
<dbReference type="AlphaFoldDB" id="A0A6N7VNJ3"/>
<protein>
    <submittedName>
        <fullName evidence="1">Uncharacterized protein</fullName>
    </submittedName>
</protein>
<reference evidence="1 2" key="1">
    <citation type="submission" date="2019-08" db="EMBL/GenBank/DDBJ databases">
        <title>In-depth cultivation of the pig gut microbiome towards novel bacterial diversity and tailored functional studies.</title>
        <authorList>
            <person name="Wylensek D."/>
            <person name="Hitch T.C.A."/>
            <person name="Clavel T."/>
        </authorList>
    </citation>
    <scope>NUCLEOTIDE SEQUENCE [LARGE SCALE GENOMIC DNA]</scope>
    <source>
        <strain evidence="1 2">WB03_NA08</strain>
    </source>
</reference>
<proteinExistence type="predicted"/>
<comment type="caution">
    <text evidence="1">The sequence shown here is derived from an EMBL/GenBank/DDBJ whole genome shotgun (WGS) entry which is preliminary data.</text>
</comment>
<organism evidence="1 2">
    <name type="scientific">Scrofimicrobium canadense</name>
    <dbReference type="NCBI Taxonomy" id="2652290"/>
    <lineage>
        <taxon>Bacteria</taxon>
        <taxon>Bacillati</taxon>
        <taxon>Actinomycetota</taxon>
        <taxon>Actinomycetes</taxon>
        <taxon>Actinomycetales</taxon>
        <taxon>Actinomycetaceae</taxon>
        <taxon>Scrofimicrobium</taxon>
    </lineage>
</organism>
<dbReference type="EMBL" id="VULO01000001">
    <property type="protein sequence ID" value="MSS83279.1"/>
    <property type="molecule type" value="Genomic_DNA"/>
</dbReference>
<keyword evidence="2" id="KW-1185">Reference proteome</keyword>
<dbReference type="RefSeq" id="WP_154542593.1">
    <property type="nucleotide sequence ID" value="NZ_VULO01000001.1"/>
</dbReference>
<dbReference type="Proteomes" id="UP000470875">
    <property type="component" value="Unassembled WGS sequence"/>
</dbReference>